<feature type="transmembrane region" description="Helical" evidence="1">
    <location>
        <begin position="141"/>
        <end position="159"/>
    </location>
</feature>
<sequence length="191" mass="22697">MLKRYFIRALWTMILSTLRFFTHLMVRKRNILNREKKPYKETVKNMKFLEEMLLENNYLDKNYHDLTDKMNHKAAEKAVNAFVSKKEKREDEDFYFLVAQEWVKELDKKSFWTSLVFLGLFFALCGATIGLTQIVGDIQGNAVWVIVTALFSSIVLGIFNSLRSRGWRRWSMFFAHVLTISSFFFLIIFFS</sequence>
<dbReference type="AlphaFoldDB" id="A0A845E4Q2"/>
<reference evidence="2 3" key="1">
    <citation type="submission" date="2019-11" db="EMBL/GenBank/DDBJ databases">
        <title>Genome sequences of 17 halophilic strains isolated from different environments.</title>
        <authorList>
            <person name="Furrow R.E."/>
        </authorList>
    </citation>
    <scope>NUCLEOTIDE SEQUENCE [LARGE SCALE GENOMIC DNA]</scope>
    <source>
        <strain evidence="2 3">22511_23_Filter</strain>
    </source>
</reference>
<feature type="transmembrane region" description="Helical" evidence="1">
    <location>
        <begin position="6"/>
        <end position="26"/>
    </location>
</feature>
<name>A0A845E4Q2_9BACI</name>
<gene>
    <name evidence="2" type="ORF">GLW04_12125</name>
</gene>
<proteinExistence type="predicted"/>
<feature type="transmembrane region" description="Helical" evidence="1">
    <location>
        <begin position="111"/>
        <end position="135"/>
    </location>
</feature>
<organism evidence="2 3">
    <name type="scientific">Halobacillus litoralis</name>
    <dbReference type="NCBI Taxonomy" id="45668"/>
    <lineage>
        <taxon>Bacteria</taxon>
        <taxon>Bacillati</taxon>
        <taxon>Bacillota</taxon>
        <taxon>Bacilli</taxon>
        <taxon>Bacillales</taxon>
        <taxon>Bacillaceae</taxon>
        <taxon>Halobacillus</taxon>
    </lineage>
</organism>
<keyword evidence="1" id="KW-0812">Transmembrane</keyword>
<dbReference type="EMBL" id="WMET01000002">
    <property type="protein sequence ID" value="MYL20644.1"/>
    <property type="molecule type" value="Genomic_DNA"/>
</dbReference>
<keyword evidence="1" id="KW-0472">Membrane</keyword>
<dbReference type="RefSeq" id="WP_160837551.1">
    <property type="nucleotide sequence ID" value="NZ_WMET01000002.1"/>
</dbReference>
<evidence type="ECO:0000256" key="1">
    <source>
        <dbReference type="SAM" id="Phobius"/>
    </source>
</evidence>
<protein>
    <submittedName>
        <fullName evidence="2">Uncharacterized protein</fullName>
    </submittedName>
</protein>
<feature type="transmembrane region" description="Helical" evidence="1">
    <location>
        <begin position="171"/>
        <end position="190"/>
    </location>
</feature>
<evidence type="ECO:0000313" key="3">
    <source>
        <dbReference type="Proteomes" id="UP000460949"/>
    </source>
</evidence>
<accession>A0A845E4Q2</accession>
<keyword evidence="1" id="KW-1133">Transmembrane helix</keyword>
<dbReference type="OrthoDB" id="2969878at2"/>
<comment type="caution">
    <text evidence="2">The sequence shown here is derived from an EMBL/GenBank/DDBJ whole genome shotgun (WGS) entry which is preliminary data.</text>
</comment>
<dbReference type="Proteomes" id="UP000460949">
    <property type="component" value="Unassembled WGS sequence"/>
</dbReference>
<evidence type="ECO:0000313" key="2">
    <source>
        <dbReference type="EMBL" id="MYL20644.1"/>
    </source>
</evidence>